<organism evidence="1 2">
    <name type="scientific">Stylosanthes scabra</name>
    <dbReference type="NCBI Taxonomy" id="79078"/>
    <lineage>
        <taxon>Eukaryota</taxon>
        <taxon>Viridiplantae</taxon>
        <taxon>Streptophyta</taxon>
        <taxon>Embryophyta</taxon>
        <taxon>Tracheophyta</taxon>
        <taxon>Spermatophyta</taxon>
        <taxon>Magnoliopsida</taxon>
        <taxon>eudicotyledons</taxon>
        <taxon>Gunneridae</taxon>
        <taxon>Pentapetalae</taxon>
        <taxon>rosids</taxon>
        <taxon>fabids</taxon>
        <taxon>Fabales</taxon>
        <taxon>Fabaceae</taxon>
        <taxon>Papilionoideae</taxon>
        <taxon>50 kb inversion clade</taxon>
        <taxon>dalbergioids sensu lato</taxon>
        <taxon>Dalbergieae</taxon>
        <taxon>Pterocarpus clade</taxon>
        <taxon>Stylosanthes</taxon>
    </lineage>
</organism>
<evidence type="ECO:0000313" key="1">
    <source>
        <dbReference type="EMBL" id="MED6205242.1"/>
    </source>
</evidence>
<comment type="caution">
    <text evidence="1">The sequence shown here is derived from an EMBL/GenBank/DDBJ whole genome shotgun (WGS) entry which is preliminary data.</text>
</comment>
<proteinExistence type="predicted"/>
<dbReference type="EMBL" id="JASCZI010241700">
    <property type="protein sequence ID" value="MED6205242.1"/>
    <property type="molecule type" value="Genomic_DNA"/>
</dbReference>
<sequence length="110" mass="13063">MVINSMIIALLVHSKSNPSNNLIYHIGTSLRNPIKLSDIQDIMHLYYNTKNPWLQNHEKFGAFHEKFTFNPNYTEDHEFSQNKGAKRSRLKRIINIYRVYLCFEGMYVLQ</sequence>
<keyword evidence="2" id="KW-1185">Reference proteome</keyword>
<evidence type="ECO:0000313" key="2">
    <source>
        <dbReference type="Proteomes" id="UP001341840"/>
    </source>
</evidence>
<name>A0ABU6Y455_9FABA</name>
<reference evidence="1 2" key="1">
    <citation type="journal article" date="2023" name="Plants (Basel)">
        <title>Bridging the Gap: Combining Genomics and Transcriptomics Approaches to Understand Stylosanthes scabra, an Orphan Legume from the Brazilian Caatinga.</title>
        <authorList>
            <person name="Ferreira-Neto J.R.C."/>
            <person name="da Silva M.D."/>
            <person name="Binneck E."/>
            <person name="de Melo N.F."/>
            <person name="da Silva R.H."/>
            <person name="de Melo A.L.T.M."/>
            <person name="Pandolfi V."/>
            <person name="Bustamante F.O."/>
            <person name="Brasileiro-Vidal A.C."/>
            <person name="Benko-Iseppon A.M."/>
        </authorList>
    </citation>
    <scope>NUCLEOTIDE SEQUENCE [LARGE SCALE GENOMIC DNA]</scope>
    <source>
        <tissue evidence="1">Leaves</tissue>
    </source>
</reference>
<protein>
    <submittedName>
        <fullName evidence="1">Uncharacterized protein</fullName>
    </submittedName>
</protein>
<accession>A0ABU6Y455</accession>
<gene>
    <name evidence="1" type="ORF">PIB30_016035</name>
</gene>
<dbReference type="Proteomes" id="UP001341840">
    <property type="component" value="Unassembled WGS sequence"/>
</dbReference>